<protein>
    <recommendedName>
        <fullName evidence="4">NAD(P)-binding protein</fullName>
    </recommendedName>
</protein>
<keyword evidence="3" id="KW-1185">Reference proteome</keyword>
<dbReference type="InterPro" id="IPR051468">
    <property type="entry name" value="Fungal_SecMetab_SDRs"/>
</dbReference>
<dbReference type="AlphaFoldDB" id="A0A0C3HB41"/>
<dbReference type="PRINTS" id="PR00081">
    <property type="entry name" value="GDHRDH"/>
</dbReference>
<dbReference type="HOGENOM" id="CLU_010194_9_0_1"/>
<dbReference type="Gene3D" id="3.40.50.720">
    <property type="entry name" value="NAD(P)-binding Rossmann-like Domain"/>
    <property type="match status" value="1"/>
</dbReference>
<sequence>MSYRHVTGANSGVGFAIAKELAAESNGFHVILAGRTPSKVESAITEIKAIGRGANGLTALQLDVTDQNSIEKAASTVREKFGHLDVLINNAGIAPSGPDLATIFHTTFTTNLVGPVLVSAAFRSLLLASQAPYSIYIGSETSSIGKITERGSNLRVTTAGSNAYRASKSALNMIAMHEQLELQDTAIKVRIMSPGLVVSNLRGTSEQARSAGGYAGDPTKSARLILSILGGERDEDASALIVTDGVCPW</sequence>
<comment type="similarity">
    <text evidence="1">Belongs to the short-chain dehydrogenases/reductases (SDR) family.</text>
</comment>
<name>A0A0C3HB41_OIDMZ</name>
<accession>A0A0C3HB41</accession>
<dbReference type="PANTHER" id="PTHR43544">
    <property type="entry name" value="SHORT-CHAIN DEHYDROGENASE/REDUCTASE"/>
    <property type="match status" value="1"/>
</dbReference>
<dbReference type="EMBL" id="KN832872">
    <property type="protein sequence ID" value="KIN05461.1"/>
    <property type="molecule type" value="Genomic_DNA"/>
</dbReference>
<evidence type="ECO:0000313" key="2">
    <source>
        <dbReference type="EMBL" id="KIN05461.1"/>
    </source>
</evidence>
<dbReference type="Proteomes" id="UP000054321">
    <property type="component" value="Unassembled WGS sequence"/>
</dbReference>
<dbReference type="GO" id="GO:0019748">
    <property type="term" value="P:secondary metabolic process"/>
    <property type="evidence" value="ECO:0007669"/>
    <property type="project" value="TreeGrafter"/>
</dbReference>
<dbReference type="Pfam" id="PF00106">
    <property type="entry name" value="adh_short"/>
    <property type="match status" value="1"/>
</dbReference>
<organism evidence="2 3">
    <name type="scientific">Oidiodendron maius (strain Zn)</name>
    <dbReference type="NCBI Taxonomy" id="913774"/>
    <lineage>
        <taxon>Eukaryota</taxon>
        <taxon>Fungi</taxon>
        <taxon>Dikarya</taxon>
        <taxon>Ascomycota</taxon>
        <taxon>Pezizomycotina</taxon>
        <taxon>Leotiomycetes</taxon>
        <taxon>Leotiomycetes incertae sedis</taxon>
        <taxon>Myxotrichaceae</taxon>
        <taxon>Oidiodendron</taxon>
    </lineage>
</organism>
<dbReference type="InterPro" id="IPR002347">
    <property type="entry name" value="SDR_fam"/>
</dbReference>
<dbReference type="GO" id="GO:0016491">
    <property type="term" value="F:oxidoreductase activity"/>
    <property type="evidence" value="ECO:0007669"/>
    <property type="project" value="TreeGrafter"/>
</dbReference>
<evidence type="ECO:0000313" key="3">
    <source>
        <dbReference type="Proteomes" id="UP000054321"/>
    </source>
</evidence>
<dbReference type="OrthoDB" id="1933717at2759"/>
<dbReference type="PANTHER" id="PTHR43544:SF32">
    <property type="entry name" value="CHAIN DEHYDROGENASE, PUTATIVE (AFU_ORTHOLOGUE AFUA_5G01530)-RELATED"/>
    <property type="match status" value="1"/>
</dbReference>
<dbReference type="GO" id="GO:0005737">
    <property type="term" value="C:cytoplasm"/>
    <property type="evidence" value="ECO:0007669"/>
    <property type="project" value="TreeGrafter"/>
</dbReference>
<reference evidence="3" key="2">
    <citation type="submission" date="2015-01" db="EMBL/GenBank/DDBJ databases">
        <title>Evolutionary Origins and Diversification of the Mycorrhizal Mutualists.</title>
        <authorList>
            <consortium name="DOE Joint Genome Institute"/>
            <consortium name="Mycorrhizal Genomics Consortium"/>
            <person name="Kohler A."/>
            <person name="Kuo A."/>
            <person name="Nagy L.G."/>
            <person name="Floudas D."/>
            <person name="Copeland A."/>
            <person name="Barry K.W."/>
            <person name="Cichocki N."/>
            <person name="Veneault-Fourrey C."/>
            <person name="LaButti K."/>
            <person name="Lindquist E.A."/>
            <person name="Lipzen A."/>
            <person name="Lundell T."/>
            <person name="Morin E."/>
            <person name="Murat C."/>
            <person name="Riley R."/>
            <person name="Ohm R."/>
            <person name="Sun H."/>
            <person name="Tunlid A."/>
            <person name="Henrissat B."/>
            <person name="Grigoriev I.V."/>
            <person name="Hibbett D.S."/>
            <person name="Martin F."/>
        </authorList>
    </citation>
    <scope>NUCLEOTIDE SEQUENCE [LARGE SCALE GENOMIC DNA]</scope>
    <source>
        <strain evidence="3">Zn</strain>
    </source>
</reference>
<gene>
    <name evidence="2" type="ORF">OIDMADRAFT_115816</name>
</gene>
<reference evidence="2 3" key="1">
    <citation type="submission" date="2014-04" db="EMBL/GenBank/DDBJ databases">
        <authorList>
            <consortium name="DOE Joint Genome Institute"/>
            <person name="Kuo A."/>
            <person name="Martino E."/>
            <person name="Perotto S."/>
            <person name="Kohler A."/>
            <person name="Nagy L.G."/>
            <person name="Floudas D."/>
            <person name="Copeland A."/>
            <person name="Barry K.W."/>
            <person name="Cichocki N."/>
            <person name="Veneault-Fourrey C."/>
            <person name="LaButti K."/>
            <person name="Lindquist E.A."/>
            <person name="Lipzen A."/>
            <person name="Lundell T."/>
            <person name="Morin E."/>
            <person name="Murat C."/>
            <person name="Sun H."/>
            <person name="Tunlid A."/>
            <person name="Henrissat B."/>
            <person name="Grigoriev I.V."/>
            <person name="Hibbett D.S."/>
            <person name="Martin F."/>
            <person name="Nordberg H.P."/>
            <person name="Cantor M.N."/>
            <person name="Hua S.X."/>
        </authorList>
    </citation>
    <scope>NUCLEOTIDE SEQUENCE [LARGE SCALE GENOMIC DNA]</scope>
    <source>
        <strain evidence="2 3">Zn</strain>
    </source>
</reference>
<dbReference type="InParanoid" id="A0A0C3HB41"/>
<evidence type="ECO:0000256" key="1">
    <source>
        <dbReference type="ARBA" id="ARBA00006484"/>
    </source>
</evidence>
<dbReference type="SUPFAM" id="SSF51735">
    <property type="entry name" value="NAD(P)-binding Rossmann-fold domains"/>
    <property type="match status" value="1"/>
</dbReference>
<dbReference type="InterPro" id="IPR036291">
    <property type="entry name" value="NAD(P)-bd_dom_sf"/>
</dbReference>
<proteinExistence type="inferred from homology"/>
<evidence type="ECO:0008006" key="4">
    <source>
        <dbReference type="Google" id="ProtNLM"/>
    </source>
</evidence>